<dbReference type="Gene3D" id="3.60.20.10">
    <property type="entry name" value="Glutamine Phosphoribosylpyrophosphate, subunit 1, domain 1"/>
    <property type="match status" value="1"/>
</dbReference>
<dbReference type="Pfam" id="PF13522">
    <property type="entry name" value="GATase_6"/>
    <property type="match status" value="1"/>
</dbReference>
<evidence type="ECO:0000313" key="16">
    <source>
        <dbReference type="Proteomes" id="UP000050502"/>
    </source>
</evidence>
<dbReference type="InterPro" id="IPR035466">
    <property type="entry name" value="GlmS/AgaS_SIS"/>
</dbReference>
<comment type="catalytic activity">
    <reaction evidence="1 10">
        <text>D-fructose 6-phosphate + L-glutamine = D-glucosamine 6-phosphate + L-glutamate</text>
        <dbReference type="Rhea" id="RHEA:13237"/>
        <dbReference type="ChEBI" id="CHEBI:29985"/>
        <dbReference type="ChEBI" id="CHEBI:58359"/>
        <dbReference type="ChEBI" id="CHEBI:58725"/>
        <dbReference type="ChEBI" id="CHEBI:61527"/>
        <dbReference type="EC" id="2.6.1.16"/>
    </reaction>
</comment>
<evidence type="ECO:0000256" key="3">
    <source>
        <dbReference type="ARBA" id="ARBA00012916"/>
    </source>
</evidence>
<comment type="function">
    <text evidence="10">Catalyzes the first step in hexosamine metabolism, converting fructose-6P into glucosamine-6P using glutamine as a nitrogen source.</text>
</comment>
<dbReference type="FunFam" id="3.40.50.10490:FF:000001">
    <property type="entry name" value="Glutamine--fructose-6-phosphate aminotransferase [isomerizing]"/>
    <property type="match status" value="1"/>
</dbReference>
<evidence type="ECO:0000256" key="1">
    <source>
        <dbReference type="ARBA" id="ARBA00001031"/>
    </source>
</evidence>
<feature type="domain" description="Glutamine amidotransferase type-2" evidence="11">
    <location>
        <begin position="2"/>
        <end position="218"/>
    </location>
</feature>
<keyword evidence="9" id="KW-0315">Glutamine amidotransferase</keyword>
<keyword evidence="5 10" id="KW-0963">Cytoplasm</keyword>
<dbReference type="PANTHER" id="PTHR10937">
    <property type="entry name" value="GLUCOSAMINE--FRUCTOSE-6-PHOSPHATE AMINOTRANSFERASE, ISOMERIZING"/>
    <property type="match status" value="1"/>
</dbReference>
<dbReference type="CDD" id="cd05008">
    <property type="entry name" value="SIS_GlmS_GlmD_1"/>
    <property type="match status" value="1"/>
</dbReference>
<dbReference type="InterPro" id="IPR047084">
    <property type="entry name" value="GFAT_N"/>
</dbReference>
<dbReference type="Proteomes" id="UP000037784">
    <property type="component" value="Unassembled WGS sequence"/>
</dbReference>
<name>A0A0M9UBW2_9CHLR</name>
<dbReference type="Pfam" id="PF01380">
    <property type="entry name" value="SIS"/>
    <property type="match status" value="2"/>
</dbReference>
<evidence type="ECO:0000259" key="11">
    <source>
        <dbReference type="PROSITE" id="PS51278"/>
    </source>
</evidence>
<dbReference type="InterPro" id="IPR017932">
    <property type="entry name" value="GATase_2_dom"/>
</dbReference>
<dbReference type="CDD" id="cd05009">
    <property type="entry name" value="SIS_GlmS_GlmD_2"/>
    <property type="match status" value="1"/>
</dbReference>
<feature type="domain" description="SIS" evidence="12">
    <location>
        <begin position="293"/>
        <end position="432"/>
    </location>
</feature>
<evidence type="ECO:0000259" key="12">
    <source>
        <dbReference type="PROSITE" id="PS51464"/>
    </source>
</evidence>
<dbReference type="PANTHER" id="PTHR10937:SF0">
    <property type="entry name" value="GLUTAMINE--FRUCTOSE-6-PHOSPHATE TRANSAMINASE (ISOMERIZING)"/>
    <property type="match status" value="1"/>
</dbReference>
<keyword evidence="8" id="KW-0677">Repeat</keyword>
<dbReference type="GO" id="GO:0006487">
    <property type="term" value="P:protein N-linked glycosylation"/>
    <property type="evidence" value="ECO:0007669"/>
    <property type="project" value="TreeGrafter"/>
</dbReference>
<evidence type="ECO:0000256" key="6">
    <source>
        <dbReference type="ARBA" id="ARBA00022576"/>
    </source>
</evidence>
<dbReference type="OrthoDB" id="106547at2"/>
<dbReference type="InterPro" id="IPR005855">
    <property type="entry name" value="GFAT"/>
</dbReference>
<accession>A0A0M9UBW2</accession>
<protein>
    <recommendedName>
        <fullName evidence="4 10">Glutamine--fructose-6-phosphate aminotransferase [isomerizing]</fullName>
        <ecNumber evidence="3 10">2.6.1.16</ecNumber>
    </recommendedName>
    <alternativeName>
        <fullName evidence="10">D-fructose-6-phosphate amidotransferase</fullName>
    </alternativeName>
    <alternativeName>
        <fullName evidence="10">GFAT</fullName>
    </alternativeName>
    <alternativeName>
        <fullName evidence="10">Glucosamine-6-phosphate synthase</fullName>
    </alternativeName>
    <alternativeName>
        <fullName evidence="10">Hexosephosphate aminotransferase</fullName>
    </alternativeName>
    <alternativeName>
        <fullName evidence="10">L-glutamine--D-fructose-6-phosphate amidotransferase</fullName>
    </alternativeName>
</protein>
<reference evidence="14 16" key="2">
    <citation type="submission" date="2015-07" db="EMBL/GenBank/DDBJ databases">
        <title>Whole genome sequence of Ardenticatena maritima DSM 23922.</title>
        <authorList>
            <person name="Hemp J."/>
            <person name="Ward L.M."/>
            <person name="Pace L.A."/>
            <person name="Fischer W.W."/>
        </authorList>
    </citation>
    <scope>NUCLEOTIDE SEQUENCE [LARGE SCALE GENOMIC DNA]</scope>
    <source>
        <strain evidence="14 16">110S</strain>
    </source>
</reference>
<dbReference type="GO" id="GO:0005975">
    <property type="term" value="P:carbohydrate metabolic process"/>
    <property type="evidence" value="ECO:0007669"/>
    <property type="project" value="UniProtKB-UniRule"/>
</dbReference>
<dbReference type="InterPro" id="IPR029055">
    <property type="entry name" value="Ntn_hydrolases_N"/>
</dbReference>
<evidence type="ECO:0000256" key="8">
    <source>
        <dbReference type="ARBA" id="ARBA00022737"/>
    </source>
</evidence>
<dbReference type="HAMAP" id="MF_00164">
    <property type="entry name" value="GlmS"/>
    <property type="match status" value="1"/>
</dbReference>
<keyword evidence="15" id="KW-1185">Reference proteome</keyword>
<dbReference type="AlphaFoldDB" id="A0A0M9UBW2"/>
<dbReference type="GO" id="GO:0005829">
    <property type="term" value="C:cytosol"/>
    <property type="evidence" value="ECO:0007669"/>
    <property type="project" value="TreeGrafter"/>
</dbReference>
<comment type="subcellular location">
    <subcellularLocation>
        <location evidence="2 10">Cytoplasm</location>
    </subcellularLocation>
</comment>
<proteinExistence type="inferred from homology"/>
<reference evidence="15" key="3">
    <citation type="submission" date="2015-08" db="EMBL/GenBank/DDBJ databases">
        <title>Draft Genome Sequence of a Heterotrophic Facultative Anaerobic Bacterium Ardenticatena maritima Strain 110S.</title>
        <authorList>
            <person name="Kawaichi S."/>
            <person name="Yoshida T."/>
            <person name="Sako Y."/>
            <person name="Nakamura R."/>
        </authorList>
    </citation>
    <scope>NUCLEOTIDE SEQUENCE [LARGE SCALE GENOMIC DNA]</scope>
    <source>
        <strain evidence="15">110S</strain>
    </source>
</reference>
<organism evidence="13 15">
    <name type="scientific">Ardenticatena maritima</name>
    <dbReference type="NCBI Taxonomy" id="872965"/>
    <lineage>
        <taxon>Bacteria</taxon>
        <taxon>Bacillati</taxon>
        <taxon>Chloroflexota</taxon>
        <taxon>Ardenticatenia</taxon>
        <taxon>Ardenticatenales</taxon>
        <taxon>Ardenticatenaceae</taxon>
        <taxon>Ardenticatena</taxon>
    </lineage>
</organism>
<dbReference type="FunFam" id="3.60.20.10:FF:000006">
    <property type="entry name" value="Glutamine--fructose-6-phosphate aminotransferase [isomerizing]"/>
    <property type="match status" value="1"/>
</dbReference>
<dbReference type="PROSITE" id="PS51464">
    <property type="entry name" value="SIS"/>
    <property type="match status" value="2"/>
</dbReference>
<dbReference type="Gene3D" id="3.40.50.10490">
    <property type="entry name" value="Glucose-6-phosphate isomerase like protein, domain 1"/>
    <property type="match status" value="2"/>
</dbReference>
<reference evidence="13 15" key="1">
    <citation type="journal article" date="2015" name="Genome Announc.">
        <title>Draft Genome Sequence of a Heterotrophic Facultative Anaerobic Thermophilic Bacterium, Ardenticatena maritima Strain 110ST.</title>
        <authorList>
            <person name="Kawaichi S."/>
            <person name="Yoshida T."/>
            <person name="Sako Y."/>
            <person name="Nakamura R."/>
        </authorList>
    </citation>
    <scope>NUCLEOTIDE SEQUENCE [LARGE SCALE GENOMIC DNA]</scope>
    <source>
        <strain evidence="13 15">110S</strain>
    </source>
</reference>
<dbReference type="NCBIfam" id="TIGR01135">
    <property type="entry name" value="glmS"/>
    <property type="match status" value="1"/>
</dbReference>
<feature type="domain" description="SIS" evidence="12">
    <location>
        <begin position="467"/>
        <end position="610"/>
    </location>
</feature>
<evidence type="ECO:0000256" key="10">
    <source>
        <dbReference type="HAMAP-Rule" id="MF_00164"/>
    </source>
</evidence>
<evidence type="ECO:0000256" key="2">
    <source>
        <dbReference type="ARBA" id="ARBA00004496"/>
    </source>
</evidence>
<dbReference type="InterPro" id="IPR001347">
    <property type="entry name" value="SIS_dom"/>
</dbReference>
<dbReference type="SUPFAM" id="SSF53697">
    <property type="entry name" value="SIS domain"/>
    <property type="match status" value="1"/>
</dbReference>
<evidence type="ECO:0000313" key="14">
    <source>
        <dbReference type="EMBL" id="KPL86444.1"/>
    </source>
</evidence>
<dbReference type="STRING" id="872965.SE16_14230"/>
<dbReference type="GO" id="GO:0004360">
    <property type="term" value="F:glutamine-fructose-6-phosphate transaminase (isomerizing) activity"/>
    <property type="evidence" value="ECO:0007669"/>
    <property type="project" value="UniProtKB-UniRule"/>
</dbReference>
<dbReference type="InterPro" id="IPR046348">
    <property type="entry name" value="SIS_dom_sf"/>
</dbReference>
<feature type="initiator methionine" description="Removed" evidence="10">
    <location>
        <position position="1"/>
    </location>
</feature>
<dbReference type="InterPro" id="IPR035490">
    <property type="entry name" value="GlmS/FrlB_SIS"/>
</dbReference>
<dbReference type="GO" id="GO:0006047">
    <property type="term" value="P:UDP-N-acetylglucosamine metabolic process"/>
    <property type="evidence" value="ECO:0007669"/>
    <property type="project" value="TreeGrafter"/>
</dbReference>
<dbReference type="PROSITE" id="PS51278">
    <property type="entry name" value="GATASE_TYPE_2"/>
    <property type="match status" value="1"/>
</dbReference>
<dbReference type="Proteomes" id="UP000050502">
    <property type="component" value="Unassembled WGS sequence"/>
</dbReference>
<dbReference type="FunCoup" id="A0A0M9UBW2">
    <property type="interactions" value="317"/>
</dbReference>
<gene>
    <name evidence="10 13" type="primary">glmS</name>
    <name evidence="13" type="ORF">ARMA_0701</name>
    <name evidence="14" type="ORF">SE16_14230</name>
</gene>
<feature type="active site" description="For Fru-6P isomerization activity" evidence="10">
    <location>
        <position position="615"/>
    </location>
</feature>
<dbReference type="SUPFAM" id="SSF56235">
    <property type="entry name" value="N-terminal nucleophile aminohydrolases (Ntn hydrolases)"/>
    <property type="match status" value="1"/>
</dbReference>
<evidence type="ECO:0000313" key="15">
    <source>
        <dbReference type="Proteomes" id="UP000037784"/>
    </source>
</evidence>
<dbReference type="GO" id="GO:0006002">
    <property type="term" value="P:fructose 6-phosphate metabolic process"/>
    <property type="evidence" value="ECO:0007669"/>
    <property type="project" value="TreeGrafter"/>
</dbReference>
<dbReference type="EMBL" id="BBZA01000038">
    <property type="protein sequence ID" value="GAP62278.1"/>
    <property type="molecule type" value="Genomic_DNA"/>
</dbReference>
<dbReference type="EMBL" id="LGKN01000009">
    <property type="protein sequence ID" value="KPL86444.1"/>
    <property type="molecule type" value="Genomic_DNA"/>
</dbReference>
<evidence type="ECO:0000256" key="7">
    <source>
        <dbReference type="ARBA" id="ARBA00022679"/>
    </source>
</evidence>
<dbReference type="CDD" id="cd00714">
    <property type="entry name" value="GFAT"/>
    <property type="match status" value="1"/>
</dbReference>
<dbReference type="NCBIfam" id="NF001484">
    <property type="entry name" value="PRK00331.1"/>
    <property type="match status" value="1"/>
</dbReference>
<dbReference type="GO" id="GO:0097367">
    <property type="term" value="F:carbohydrate derivative binding"/>
    <property type="evidence" value="ECO:0007669"/>
    <property type="project" value="InterPro"/>
</dbReference>
<evidence type="ECO:0000256" key="4">
    <source>
        <dbReference type="ARBA" id="ARBA00016090"/>
    </source>
</evidence>
<comment type="subunit">
    <text evidence="10">Homodimer.</text>
</comment>
<dbReference type="InParanoid" id="A0A0M9UBW2"/>
<comment type="caution">
    <text evidence="13">The sequence shown here is derived from an EMBL/GenBank/DDBJ whole genome shotgun (WGS) entry which is preliminary data.</text>
</comment>
<keyword evidence="6 10" id="KW-0032">Aminotransferase</keyword>
<evidence type="ECO:0000313" key="13">
    <source>
        <dbReference type="EMBL" id="GAP62278.1"/>
    </source>
</evidence>
<sequence>MCGIVGYIGEKEALPILMDKLRMLTYRGYDSAGIAVSENGHFYVEKCKGKVEELEARLDLEKAHGHVGIGHTRWATHGPPSTRNAHPHLDCSGRIAVVQNGIVENFWELKQELIAKGHEFRSDTDTEVIAHLIEEYYDGNITTAVALAMQRMVGSMAVLVVHKDEEDRIVAAKMDSPPLIIGLGRGENHIASDIPALLHYTNKIYVLEDGEIATVTKDDVIITRYRESTTPQRLYDRRVIVVDWSPEVAQKGGYEHFMLKEMHEQPQTVTDTLLGRVPEDSRLPIEIPELNITPDDVRRVERLTFVACGTAYHAGVIAKYAFEQILRIPVNVDVGSEFRYRQPILGKNEWVIAISQSGETADTIASMREGKEQGARVLAITNVVGSSVARLADGVLYTRAGPEVAVASTKAFIGQIVGVYLLLLYMAQYRHLSPSAQQVVRELRQGLWRSARDIERVLETADKTRAIAERIAEKPVAFFIGRNMDEPLAREGALKLKEISYIHAQGYPAGELKHGTLALLESGVPVVALATQSSVYDKMVSNMQEVLARDAWCIGIVPEGDERVTQLLGEENVLTIPRSNDYLHVLPAAVQVQLIAYYAARALGRDIDQPRNLAKSVTVE</sequence>
<dbReference type="RefSeq" id="WP_054492217.1">
    <property type="nucleotide sequence ID" value="NZ_BBZA01000038.1"/>
</dbReference>
<evidence type="ECO:0000256" key="5">
    <source>
        <dbReference type="ARBA" id="ARBA00022490"/>
    </source>
</evidence>
<evidence type="ECO:0000256" key="9">
    <source>
        <dbReference type="ARBA" id="ARBA00022962"/>
    </source>
</evidence>
<keyword evidence="7 10" id="KW-0808">Transferase</keyword>
<dbReference type="PATRIC" id="fig|872965.6.peg.2492"/>
<dbReference type="EC" id="2.6.1.16" evidence="3 10"/>
<feature type="active site" description="Nucleophile; for GATase activity" evidence="10">
    <location>
        <position position="2"/>
    </location>
</feature>